<dbReference type="InterPro" id="IPR026960">
    <property type="entry name" value="RVT-Znf"/>
</dbReference>
<dbReference type="AlphaFoldDB" id="A0AAV9CRG9"/>
<proteinExistence type="predicted"/>
<dbReference type="PANTHER" id="PTHR33116">
    <property type="entry name" value="REVERSE TRANSCRIPTASE ZINC-BINDING DOMAIN-CONTAINING PROTEIN-RELATED-RELATED"/>
    <property type="match status" value="1"/>
</dbReference>
<evidence type="ECO:0000313" key="3">
    <source>
        <dbReference type="Proteomes" id="UP001180020"/>
    </source>
</evidence>
<comment type="caution">
    <text evidence="2">The sequence shown here is derived from an EMBL/GenBank/DDBJ whole genome shotgun (WGS) entry which is preliminary data.</text>
</comment>
<evidence type="ECO:0000313" key="2">
    <source>
        <dbReference type="EMBL" id="KAK1291395.1"/>
    </source>
</evidence>
<organism evidence="2 3">
    <name type="scientific">Acorus calamus</name>
    <name type="common">Sweet flag</name>
    <dbReference type="NCBI Taxonomy" id="4465"/>
    <lineage>
        <taxon>Eukaryota</taxon>
        <taxon>Viridiplantae</taxon>
        <taxon>Streptophyta</taxon>
        <taxon>Embryophyta</taxon>
        <taxon>Tracheophyta</taxon>
        <taxon>Spermatophyta</taxon>
        <taxon>Magnoliopsida</taxon>
        <taxon>Liliopsida</taxon>
        <taxon>Acoraceae</taxon>
        <taxon>Acorus</taxon>
    </lineage>
</organism>
<reference evidence="2" key="1">
    <citation type="journal article" date="2023" name="Nat. Commun.">
        <title>Diploid and tetraploid genomes of Acorus and the evolution of monocots.</title>
        <authorList>
            <person name="Ma L."/>
            <person name="Liu K.W."/>
            <person name="Li Z."/>
            <person name="Hsiao Y.Y."/>
            <person name="Qi Y."/>
            <person name="Fu T."/>
            <person name="Tang G.D."/>
            <person name="Zhang D."/>
            <person name="Sun W.H."/>
            <person name="Liu D.K."/>
            <person name="Li Y."/>
            <person name="Chen G.Z."/>
            <person name="Liu X.D."/>
            <person name="Liao X.Y."/>
            <person name="Jiang Y.T."/>
            <person name="Yu X."/>
            <person name="Hao Y."/>
            <person name="Huang J."/>
            <person name="Zhao X.W."/>
            <person name="Ke S."/>
            <person name="Chen Y.Y."/>
            <person name="Wu W.L."/>
            <person name="Hsu J.L."/>
            <person name="Lin Y.F."/>
            <person name="Huang M.D."/>
            <person name="Li C.Y."/>
            <person name="Huang L."/>
            <person name="Wang Z.W."/>
            <person name="Zhao X."/>
            <person name="Zhong W.Y."/>
            <person name="Peng D.H."/>
            <person name="Ahmad S."/>
            <person name="Lan S."/>
            <person name="Zhang J.S."/>
            <person name="Tsai W.C."/>
            <person name="Van de Peer Y."/>
            <person name="Liu Z.J."/>
        </authorList>
    </citation>
    <scope>NUCLEOTIDE SEQUENCE</scope>
    <source>
        <strain evidence="2">CP</strain>
    </source>
</reference>
<dbReference type="EMBL" id="JAUJYO010000017">
    <property type="protein sequence ID" value="KAK1291395.1"/>
    <property type="molecule type" value="Genomic_DNA"/>
</dbReference>
<reference evidence="2" key="2">
    <citation type="submission" date="2023-06" db="EMBL/GenBank/DDBJ databases">
        <authorList>
            <person name="Ma L."/>
            <person name="Liu K.-W."/>
            <person name="Li Z."/>
            <person name="Hsiao Y.-Y."/>
            <person name="Qi Y."/>
            <person name="Fu T."/>
            <person name="Tang G."/>
            <person name="Zhang D."/>
            <person name="Sun W.-H."/>
            <person name="Liu D.-K."/>
            <person name="Li Y."/>
            <person name="Chen G.-Z."/>
            <person name="Liu X.-D."/>
            <person name="Liao X.-Y."/>
            <person name="Jiang Y.-T."/>
            <person name="Yu X."/>
            <person name="Hao Y."/>
            <person name="Huang J."/>
            <person name="Zhao X.-W."/>
            <person name="Ke S."/>
            <person name="Chen Y.-Y."/>
            <person name="Wu W.-L."/>
            <person name="Hsu J.-L."/>
            <person name="Lin Y.-F."/>
            <person name="Huang M.-D."/>
            <person name="Li C.-Y."/>
            <person name="Huang L."/>
            <person name="Wang Z.-W."/>
            <person name="Zhao X."/>
            <person name="Zhong W.-Y."/>
            <person name="Peng D.-H."/>
            <person name="Ahmad S."/>
            <person name="Lan S."/>
            <person name="Zhang J.-S."/>
            <person name="Tsai W.-C."/>
            <person name="Van De Peer Y."/>
            <person name="Liu Z.-J."/>
        </authorList>
    </citation>
    <scope>NUCLEOTIDE SEQUENCE</scope>
    <source>
        <strain evidence="2">CP</strain>
        <tissue evidence="2">Leaves</tissue>
    </source>
</reference>
<keyword evidence="3" id="KW-1185">Reference proteome</keyword>
<accession>A0AAV9CRG9</accession>
<feature type="domain" description="Reverse transcriptase zinc-binding" evidence="1">
    <location>
        <begin position="386"/>
        <end position="456"/>
    </location>
</feature>
<sequence>MSARFRYEQRMGGLLGYQPDTRLSRDPNAEGLSHILYADDLVVMSTATPTQSQAVRRVLQDVHHMMGLTVSWPKSTVRFSPKVHPRWRRWMSRILRLKVAAGGWKYLGVPVLGERSRRARYSFVVDRVKQHIQGWKSQQLTMAGRLLLIKSVLNALPIHLLHATTLPLSTIHDIEQATRSFLWSGEARRRSVHLLNWETVTSPHSLGGLGLKKLQVVRKAVLAKLAFQILLQPNITRELLALKYGWAGNPWEIQHTSRSDPVWKSLSTGLKLIHPQLRRIPGVFNDTDLLRDPWFASIPFSCIPTFINMQAACLDYQLSDVVDSNGWNVQALHNVFPAYWVDMIAHARVPQCTDDGRPIWVWDGLVLPFPRLRDFYSALDNPVWAPTNQRWGHIWILPVFSKVKLFLWKLCWNRLPTRCYLDSIGLRMDRTCPVCEATFETSFHLFWECSFTADCWRLAPSSMLPPQEVWTTQSWIEVFEDRHWTHTHSSQVKRLFFIAMLWGLWKMRNQVLFKRRTPSMIWVVSQAITHTREWSLSLDHRHMEQNRQFISLLALNQGKIHNPVFEVRRSPSAETTDSCFVVTDGSIHTFLELLVQPLFVWKDSQFVCLGQVLRIGDGLPCYVWKRRQLQWE</sequence>
<dbReference type="Pfam" id="PF13966">
    <property type="entry name" value="zf-RVT"/>
    <property type="match status" value="1"/>
</dbReference>
<protein>
    <recommendedName>
        <fullName evidence="1">Reverse transcriptase zinc-binding domain-containing protein</fullName>
    </recommendedName>
</protein>
<dbReference type="Proteomes" id="UP001180020">
    <property type="component" value="Unassembled WGS sequence"/>
</dbReference>
<dbReference type="PANTHER" id="PTHR33116:SF78">
    <property type="entry name" value="OS12G0587133 PROTEIN"/>
    <property type="match status" value="1"/>
</dbReference>
<evidence type="ECO:0000259" key="1">
    <source>
        <dbReference type="Pfam" id="PF13966"/>
    </source>
</evidence>
<name>A0AAV9CRG9_ACOCL</name>
<gene>
    <name evidence="2" type="ORF">QJS10_CPB17g01214</name>
</gene>